<dbReference type="NCBIfam" id="NF007755">
    <property type="entry name" value="PRK10436.1"/>
    <property type="match status" value="1"/>
</dbReference>
<feature type="domain" description="Bacterial type II secretion system protein E" evidence="5">
    <location>
        <begin position="300"/>
        <end position="314"/>
    </location>
</feature>
<comment type="similarity">
    <text evidence="1">Belongs to the GSP E family.</text>
</comment>
<dbReference type="PROSITE" id="PS00662">
    <property type="entry name" value="T2SP_E"/>
    <property type="match status" value="1"/>
</dbReference>
<accession>A0A2N5E9D6</accession>
<dbReference type="PANTHER" id="PTHR30258">
    <property type="entry name" value="TYPE II SECRETION SYSTEM PROTEIN GSPE-RELATED"/>
    <property type="match status" value="1"/>
</dbReference>
<evidence type="ECO:0000256" key="4">
    <source>
        <dbReference type="SAM" id="MobiDB-lite"/>
    </source>
</evidence>
<dbReference type="SUPFAM" id="SSF52540">
    <property type="entry name" value="P-loop containing nucleoside triphosphate hydrolases"/>
    <property type="match status" value="1"/>
</dbReference>
<comment type="caution">
    <text evidence="6">The sequence shown here is derived from an EMBL/GenBank/DDBJ whole genome shotgun (WGS) entry which is preliminary data.</text>
</comment>
<dbReference type="InterPro" id="IPR001482">
    <property type="entry name" value="T2SS/T4SS_dom"/>
</dbReference>
<evidence type="ECO:0000256" key="2">
    <source>
        <dbReference type="ARBA" id="ARBA00022741"/>
    </source>
</evidence>
<dbReference type="GO" id="GO:0005886">
    <property type="term" value="C:plasma membrane"/>
    <property type="evidence" value="ECO:0007669"/>
    <property type="project" value="TreeGrafter"/>
</dbReference>
<name>A0A2N5E9D6_9GAMM</name>
<feature type="region of interest" description="Disordered" evidence="4">
    <location>
        <begin position="71"/>
        <end position="93"/>
    </location>
</feature>
<dbReference type="EMBL" id="PJZH01000003">
    <property type="protein sequence ID" value="PLR38517.1"/>
    <property type="molecule type" value="Genomic_DNA"/>
</dbReference>
<reference evidence="6 7" key="1">
    <citation type="submission" date="2017-12" db="EMBL/GenBank/DDBJ databases">
        <title>Characterization of six clinical isolates of Enterochimera gen. nov., a novel genus of the Yersiniaciae family and the three species Enterochimera arupensis sp. nov., Enterochimera coloradensis sp. nov, and Enterochimera californica sp. nov.</title>
        <authorList>
            <person name="Rossi A."/>
            <person name="Fisher M."/>
        </authorList>
    </citation>
    <scope>NUCLEOTIDE SEQUENCE [LARGE SCALE GENOMIC DNA]</scope>
    <source>
        <strain evidence="7">2016-Iso4</strain>
    </source>
</reference>
<organism evidence="6 7">
    <name type="scientific">Chimaeribacter coloradensis</name>
    <dbReference type="NCBI Taxonomy" id="2060068"/>
    <lineage>
        <taxon>Bacteria</taxon>
        <taxon>Pseudomonadati</taxon>
        <taxon>Pseudomonadota</taxon>
        <taxon>Gammaproteobacteria</taxon>
        <taxon>Enterobacterales</taxon>
        <taxon>Yersiniaceae</taxon>
        <taxon>Chimaeribacter</taxon>
    </lineage>
</organism>
<evidence type="ECO:0000256" key="1">
    <source>
        <dbReference type="ARBA" id="ARBA00006611"/>
    </source>
</evidence>
<dbReference type="Gene3D" id="3.40.50.300">
    <property type="entry name" value="P-loop containing nucleotide triphosphate hydrolases"/>
    <property type="match status" value="1"/>
</dbReference>
<sequence>MMLPVTEQQTAALHQICARFQAVIIHHDARQLHVAAQAEVLEALSEALRFACPQTLHTECWPAARLEQARQAAAQSNAEPPAPPPGSHAGVTLADDATPAAAFIREMLLLALQRRASDIHLEPGAGRYRLRLRIDGVLQEIAPPPGELGNQIVARLKVMGKLDIAERRLPQDGQCTVQPGGQPVALRLSSLPTLYGEKLVLRLQHGPQQAPDITQLGMAPEALACFRRVLAQPQGLVLVTGPTGSGKTVTLYSGLTLLNSPAHNLCSVEDPVEIPVEGINQTQVNPKAELSFARILRALLRQDPDIIMIGEIRDAETAEIAVNAAQTGHLVLSTLHTNSTAETLVRLNQMGIEGYLIASCLKLVIAQRLVRRLCPHCRARSQEPAPLPPGSLPGPLFPWRATGCDHCCAGYYGRTGLYEMLVVTPEIQQALTRQATVQALTEIARQQGQASLLNAGLALAAEGITSLEEVYRVVGAQDG</sequence>
<dbReference type="Pfam" id="PF00437">
    <property type="entry name" value="T2SSE"/>
    <property type="match status" value="1"/>
</dbReference>
<dbReference type="Proteomes" id="UP000234503">
    <property type="component" value="Unassembled WGS sequence"/>
</dbReference>
<evidence type="ECO:0000313" key="6">
    <source>
        <dbReference type="EMBL" id="PLR38517.1"/>
    </source>
</evidence>
<dbReference type="PANTHER" id="PTHR30258:SF1">
    <property type="entry name" value="PROTEIN TRANSPORT PROTEIN HOFB HOMOLOG"/>
    <property type="match status" value="1"/>
</dbReference>
<evidence type="ECO:0000256" key="3">
    <source>
        <dbReference type="ARBA" id="ARBA00022840"/>
    </source>
</evidence>
<keyword evidence="2" id="KW-0547">Nucleotide-binding</keyword>
<evidence type="ECO:0000313" key="7">
    <source>
        <dbReference type="Proteomes" id="UP000234503"/>
    </source>
</evidence>
<dbReference type="GO" id="GO:0016887">
    <property type="term" value="F:ATP hydrolysis activity"/>
    <property type="evidence" value="ECO:0007669"/>
    <property type="project" value="TreeGrafter"/>
</dbReference>
<gene>
    <name evidence="6" type="ORF">CYR32_05900</name>
</gene>
<proteinExistence type="inferred from homology"/>
<dbReference type="CDD" id="cd01129">
    <property type="entry name" value="PulE-GspE-like"/>
    <property type="match status" value="1"/>
</dbReference>
<dbReference type="FunFam" id="3.40.50.300:FF:000398">
    <property type="entry name" value="Type IV pilus assembly ATPase PilB"/>
    <property type="match status" value="1"/>
</dbReference>
<keyword evidence="7" id="KW-1185">Reference proteome</keyword>
<dbReference type="GO" id="GO:0005524">
    <property type="term" value="F:ATP binding"/>
    <property type="evidence" value="ECO:0007669"/>
    <property type="project" value="UniProtKB-KW"/>
</dbReference>
<dbReference type="Gene3D" id="3.30.450.90">
    <property type="match status" value="1"/>
</dbReference>
<keyword evidence="3" id="KW-0067">ATP-binding</keyword>
<protein>
    <submittedName>
        <fullName evidence="6">Type II secretion system protein GspE</fullName>
    </submittedName>
</protein>
<dbReference type="OrthoDB" id="9804785at2"/>
<evidence type="ECO:0000259" key="5">
    <source>
        <dbReference type="PROSITE" id="PS00662"/>
    </source>
</evidence>
<dbReference type="AlphaFoldDB" id="A0A2N5E9D6"/>
<dbReference type="InterPro" id="IPR027417">
    <property type="entry name" value="P-loop_NTPase"/>
</dbReference>